<keyword evidence="4 8" id="KW-0249">Electron transport</keyword>
<keyword evidence="6 8" id="KW-0411">Iron-sulfur</keyword>
<protein>
    <recommendedName>
        <fullName evidence="8">Ferredoxin</fullName>
    </recommendedName>
</protein>
<dbReference type="PROSITE" id="PS51379">
    <property type="entry name" value="4FE4S_FER_2"/>
    <property type="match status" value="1"/>
</dbReference>
<comment type="cofactor">
    <cofactor evidence="1">
        <name>[3Fe-4S] cluster</name>
        <dbReference type="ChEBI" id="CHEBI:21137"/>
    </cofactor>
</comment>
<sequence length="73" mass="7810">MPRWTVDVDREVCSGCEVCRGYAPGSFRIDSGGQAEFLDPPADALTDIRMAVANCPTGALRLLEDAVSHDQGV</sequence>
<evidence type="ECO:0000256" key="5">
    <source>
        <dbReference type="ARBA" id="ARBA00023004"/>
    </source>
</evidence>
<dbReference type="InterPro" id="IPR001080">
    <property type="entry name" value="3Fe4S_ferredoxin"/>
</dbReference>
<evidence type="ECO:0000256" key="4">
    <source>
        <dbReference type="ARBA" id="ARBA00022982"/>
    </source>
</evidence>
<comment type="caution">
    <text evidence="10">The sequence shown here is derived from an EMBL/GenBank/DDBJ whole genome shotgun (WGS) entry which is preliminary data.</text>
</comment>
<evidence type="ECO:0000256" key="3">
    <source>
        <dbReference type="ARBA" id="ARBA00022723"/>
    </source>
</evidence>
<dbReference type="Gene3D" id="3.30.70.20">
    <property type="match status" value="1"/>
</dbReference>
<keyword evidence="3 8" id="KW-0479">Metal-binding</keyword>
<dbReference type="EMBL" id="JADMLG010000015">
    <property type="protein sequence ID" value="MBH0780426.1"/>
    <property type="molecule type" value="Genomic_DNA"/>
</dbReference>
<dbReference type="RefSeq" id="WP_196152734.1">
    <property type="nucleotide sequence ID" value="NZ_JADMLG010000015.1"/>
</dbReference>
<dbReference type="GO" id="GO:0009055">
    <property type="term" value="F:electron transfer activity"/>
    <property type="evidence" value="ECO:0007669"/>
    <property type="project" value="UniProtKB-UniRule"/>
</dbReference>
<comment type="function">
    <text evidence="8">Ferredoxins are iron-sulfur proteins that transfer electrons in a wide variety of metabolic reactions.</text>
</comment>
<organism evidence="10 11">
    <name type="scientific">Nocardia bovistercoris</name>
    <dbReference type="NCBI Taxonomy" id="2785916"/>
    <lineage>
        <taxon>Bacteria</taxon>
        <taxon>Bacillati</taxon>
        <taxon>Actinomycetota</taxon>
        <taxon>Actinomycetes</taxon>
        <taxon>Mycobacteriales</taxon>
        <taxon>Nocardiaceae</taxon>
        <taxon>Nocardia</taxon>
    </lineage>
</organism>
<proteinExistence type="predicted"/>
<evidence type="ECO:0000313" key="11">
    <source>
        <dbReference type="Proteomes" id="UP000655751"/>
    </source>
</evidence>
<keyword evidence="2 8" id="KW-0813">Transport</keyword>
<dbReference type="Proteomes" id="UP000655751">
    <property type="component" value="Unassembled WGS sequence"/>
</dbReference>
<evidence type="ECO:0000256" key="7">
    <source>
        <dbReference type="ARBA" id="ARBA00023291"/>
    </source>
</evidence>
<evidence type="ECO:0000256" key="6">
    <source>
        <dbReference type="ARBA" id="ARBA00023014"/>
    </source>
</evidence>
<dbReference type="InterPro" id="IPR017896">
    <property type="entry name" value="4Fe4S_Fe-S-bd"/>
</dbReference>
<keyword evidence="5 8" id="KW-0408">Iron</keyword>
<dbReference type="PANTHER" id="PTHR36923">
    <property type="entry name" value="FERREDOXIN"/>
    <property type="match status" value="1"/>
</dbReference>
<dbReference type="PRINTS" id="PR00352">
    <property type="entry name" value="3FE4SFRDOXIN"/>
</dbReference>
<gene>
    <name evidence="10" type="ORF">IT779_29555</name>
</gene>
<evidence type="ECO:0000256" key="2">
    <source>
        <dbReference type="ARBA" id="ARBA00022448"/>
    </source>
</evidence>
<reference evidence="10" key="1">
    <citation type="submission" date="2020-11" db="EMBL/GenBank/DDBJ databases">
        <title>Nocardia NEAU-351.nov., a novel actinomycete isolated from the cow dung.</title>
        <authorList>
            <person name="Zhang X."/>
        </authorList>
    </citation>
    <scope>NUCLEOTIDE SEQUENCE</scope>
    <source>
        <strain evidence="10">NEAU-351</strain>
    </source>
</reference>
<evidence type="ECO:0000313" key="10">
    <source>
        <dbReference type="EMBL" id="MBH0780426.1"/>
    </source>
</evidence>
<keyword evidence="7" id="KW-0003">3Fe-4S</keyword>
<dbReference type="GO" id="GO:0005506">
    <property type="term" value="F:iron ion binding"/>
    <property type="evidence" value="ECO:0007669"/>
    <property type="project" value="UniProtKB-UniRule"/>
</dbReference>
<dbReference type="InterPro" id="IPR051269">
    <property type="entry name" value="Fe-S_cluster_ET"/>
</dbReference>
<keyword evidence="11" id="KW-1185">Reference proteome</keyword>
<evidence type="ECO:0000256" key="8">
    <source>
        <dbReference type="RuleBase" id="RU368020"/>
    </source>
</evidence>
<dbReference type="GO" id="GO:0051538">
    <property type="term" value="F:3 iron, 4 sulfur cluster binding"/>
    <property type="evidence" value="ECO:0007669"/>
    <property type="project" value="UniProtKB-KW"/>
</dbReference>
<dbReference type="Pfam" id="PF13370">
    <property type="entry name" value="Fer4_13"/>
    <property type="match status" value="1"/>
</dbReference>
<dbReference type="PANTHER" id="PTHR36923:SF3">
    <property type="entry name" value="FERREDOXIN"/>
    <property type="match status" value="1"/>
</dbReference>
<evidence type="ECO:0000256" key="1">
    <source>
        <dbReference type="ARBA" id="ARBA00001927"/>
    </source>
</evidence>
<evidence type="ECO:0000259" key="9">
    <source>
        <dbReference type="PROSITE" id="PS51379"/>
    </source>
</evidence>
<feature type="domain" description="4Fe-4S ferredoxin-type" evidence="9">
    <location>
        <begin position="4"/>
        <end position="32"/>
    </location>
</feature>
<accession>A0A931N6E7</accession>
<dbReference type="SUPFAM" id="SSF54862">
    <property type="entry name" value="4Fe-4S ferredoxins"/>
    <property type="match status" value="1"/>
</dbReference>
<name>A0A931N6E7_9NOCA</name>
<dbReference type="AlphaFoldDB" id="A0A931N6E7"/>